<sequence length="106" mass="10985">MLCASLRACSPSSPRASCAIGAEQIGAEQVDRSSQRDAAAVLALQRSAQRRLPAAGFPDHGGDLAGPDIDVDVDQKVMLTGAGAQAPRAEDRCAHAVVPSFRRMSA</sequence>
<keyword evidence="2" id="KW-1185">Reference proteome</keyword>
<comment type="caution">
    <text evidence="1">The sequence shown here is derived from an EMBL/GenBank/DDBJ whole genome shotgun (WGS) entry which is preliminary data.</text>
</comment>
<proteinExistence type="predicted"/>
<name>A0A840QKG7_9PSEU</name>
<dbReference type="AlphaFoldDB" id="A0A840QKG7"/>
<protein>
    <submittedName>
        <fullName evidence="1">Uncharacterized protein</fullName>
    </submittedName>
</protein>
<organism evidence="1 2">
    <name type="scientific">Saccharopolyspora phatthalungensis</name>
    <dbReference type="NCBI Taxonomy" id="664693"/>
    <lineage>
        <taxon>Bacteria</taxon>
        <taxon>Bacillati</taxon>
        <taxon>Actinomycetota</taxon>
        <taxon>Actinomycetes</taxon>
        <taxon>Pseudonocardiales</taxon>
        <taxon>Pseudonocardiaceae</taxon>
        <taxon>Saccharopolyspora</taxon>
    </lineage>
</organism>
<evidence type="ECO:0000313" key="2">
    <source>
        <dbReference type="Proteomes" id="UP000584374"/>
    </source>
</evidence>
<dbReference type="Proteomes" id="UP000584374">
    <property type="component" value="Unassembled WGS sequence"/>
</dbReference>
<evidence type="ECO:0000313" key="1">
    <source>
        <dbReference type="EMBL" id="MBB5158893.1"/>
    </source>
</evidence>
<dbReference type="EMBL" id="JACHIW010000002">
    <property type="protein sequence ID" value="MBB5158893.1"/>
    <property type="molecule type" value="Genomic_DNA"/>
</dbReference>
<gene>
    <name evidence="1" type="ORF">BJ970_006492</name>
</gene>
<reference evidence="1 2" key="1">
    <citation type="submission" date="2020-08" db="EMBL/GenBank/DDBJ databases">
        <title>Sequencing the genomes of 1000 actinobacteria strains.</title>
        <authorList>
            <person name="Klenk H.-P."/>
        </authorList>
    </citation>
    <scope>NUCLEOTIDE SEQUENCE [LARGE SCALE GENOMIC DNA]</scope>
    <source>
        <strain evidence="1 2">DSM 45584</strain>
    </source>
</reference>
<accession>A0A840QKG7</accession>